<gene>
    <name evidence="2" type="ORF">B0T17DRAFT_530651</name>
</gene>
<accession>A0AA40C4N6</accession>
<evidence type="ECO:0000256" key="1">
    <source>
        <dbReference type="SAM" id="MobiDB-lite"/>
    </source>
</evidence>
<dbReference type="EMBL" id="JAULSR010000003">
    <property type="protein sequence ID" value="KAK0624634.1"/>
    <property type="molecule type" value="Genomic_DNA"/>
</dbReference>
<protein>
    <submittedName>
        <fullName evidence="2">Uncharacterized protein</fullName>
    </submittedName>
</protein>
<organism evidence="2 3">
    <name type="scientific">Bombardia bombarda</name>
    <dbReference type="NCBI Taxonomy" id="252184"/>
    <lineage>
        <taxon>Eukaryota</taxon>
        <taxon>Fungi</taxon>
        <taxon>Dikarya</taxon>
        <taxon>Ascomycota</taxon>
        <taxon>Pezizomycotina</taxon>
        <taxon>Sordariomycetes</taxon>
        <taxon>Sordariomycetidae</taxon>
        <taxon>Sordariales</taxon>
        <taxon>Lasiosphaeriaceae</taxon>
        <taxon>Bombardia</taxon>
    </lineage>
</organism>
<reference evidence="2" key="1">
    <citation type="submission" date="2023-06" db="EMBL/GenBank/DDBJ databases">
        <title>Genome-scale phylogeny and comparative genomics of the fungal order Sordariales.</title>
        <authorList>
            <consortium name="Lawrence Berkeley National Laboratory"/>
            <person name="Hensen N."/>
            <person name="Bonometti L."/>
            <person name="Westerberg I."/>
            <person name="Brannstrom I.O."/>
            <person name="Guillou S."/>
            <person name="Cros-Aarteil S."/>
            <person name="Calhoun S."/>
            <person name="Haridas S."/>
            <person name="Kuo A."/>
            <person name="Mondo S."/>
            <person name="Pangilinan J."/>
            <person name="Riley R."/>
            <person name="LaButti K."/>
            <person name="Andreopoulos B."/>
            <person name="Lipzen A."/>
            <person name="Chen C."/>
            <person name="Yanf M."/>
            <person name="Daum C."/>
            <person name="Ng V."/>
            <person name="Clum A."/>
            <person name="Steindorff A."/>
            <person name="Ohm R."/>
            <person name="Martin F."/>
            <person name="Silar P."/>
            <person name="Natvig D."/>
            <person name="Lalanne C."/>
            <person name="Gautier V."/>
            <person name="Ament-velasquez S.L."/>
            <person name="Kruys A."/>
            <person name="Hutchinson M.I."/>
            <person name="Powell A.J."/>
            <person name="Barry K."/>
            <person name="Miller A.N."/>
            <person name="Grigoriev I.V."/>
            <person name="Debuchy R."/>
            <person name="Gladieux P."/>
            <person name="Thoren M.H."/>
            <person name="Johannesson H."/>
        </authorList>
    </citation>
    <scope>NUCLEOTIDE SEQUENCE</scope>
    <source>
        <strain evidence="2">SMH3391-2</strain>
    </source>
</reference>
<dbReference type="Proteomes" id="UP001174934">
    <property type="component" value="Unassembled WGS sequence"/>
</dbReference>
<keyword evidence="3" id="KW-1185">Reference proteome</keyword>
<dbReference type="AlphaFoldDB" id="A0AA40C4N6"/>
<name>A0AA40C4N6_9PEZI</name>
<proteinExistence type="predicted"/>
<comment type="caution">
    <text evidence="2">The sequence shown here is derived from an EMBL/GenBank/DDBJ whole genome shotgun (WGS) entry which is preliminary data.</text>
</comment>
<evidence type="ECO:0000313" key="2">
    <source>
        <dbReference type="EMBL" id="KAK0624634.1"/>
    </source>
</evidence>
<sequence length="96" mass="10340">MQKSTERQIPSQANSRPDEPKVGRMNEPSPVMLSGSPTTHGHGSPQTHQPTTAYRTPPSLPSVSHPPAALGYFLCNHHHHTAPDRGAYPLGLCKLG</sequence>
<evidence type="ECO:0000313" key="3">
    <source>
        <dbReference type="Proteomes" id="UP001174934"/>
    </source>
</evidence>
<feature type="region of interest" description="Disordered" evidence="1">
    <location>
        <begin position="1"/>
        <end position="63"/>
    </location>
</feature>
<feature type="compositionally biased region" description="Polar residues" evidence="1">
    <location>
        <begin position="35"/>
        <end position="54"/>
    </location>
</feature>